<dbReference type="Pfam" id="PF14497">
    <property type="entry name" value="GST_C_3"/>
    <property type="match status" value="1"/>
</dbReference>
<dbReference type="Gene3D" id="1.20.1050.10">
    <property type="match status" value="1"/>
</dbReference>
<dbReference type="CDD" id="cd03188">
    <property type="entry name" value="GST_C_Beta"/>
    <property type="match status" value="1"/>
</dbReference>
<dbReference type="InterPro" id="IPR036282">
    <property type="entry name" value="Glutathione-S-Trfase_C_sf"/>
</dbReference>
<dbReference type="InterPro" id="IPR004045">
    <property type="entry name" value="Glutathione_S-Trfase_N"/>
</dbReference>
<evidence type="ECO:0000259" key="3">
    <source>
        <dbReference type="Pfam" id="PF14497"/>
    </source>
</evidence>
<dbReference type="CDD" id="cd03057">
    <property type="entry name" value="GST_N_Beta"/>
    <property type="match status" value="1"/>
</dbReference>
<name>A0A060T1D5_BLAAD</name>
<dbReference type="SFLD" id="SFLDG00358">
    <property type="entry name" value="Main_(cytGST)"/>
    <property type="match status" value="1"/>
</dbReference>
<proteinExistence type="inferred from homology"/>
<dbReference type="SUPFAM" id="SSF52833">
    <property type="entry name" value="Thioredoxin-like"/>
    <property type="match status" value="1"/>
</dbReference>
<dbReference type="Pfam" id="PF02798">
    <property type="entry name" value="GST_N"/>
    <property type="match status" value="1"/>
</dbReference>
<dbReference type="PhylomeDB" id="A0A060T1D5"/>
<reference evidence="4" key="2">
    <citation type="submission" date="2014-06" db="EMBL/GenBank/DDBJ databases">
        <title>The complete genome of Blastobotrys (Arxula) adeninivorans LS3 - a yeast of biotechnological interest.</title>
        <authorList>
            <person name="Kunze G."/>
            <person name="Gaillardin C."/>
            <person name="Czernicka M."/>
            <person name="Durrens P."/>
            <person name="Martin T."/>
            <person name="Boer E."/>
            <person name="Gabaldon T."/>
            <person name="Cruz J."/>
            <person name="Talla E."/>
            <person name="Marck C."/>
            <person name="Goffeau A."/>
            <person name="Barbe V."/>
            <person name="Baret P."/>
            <person name="Baronian K."/>
            <person name="Beier S."/>
            <person name="Bleykasten C."/>
            <person name="Bode R."/>
            <person name="Casaregola S."/>
            <person name="Despons L."/>
            <person name="Fairhead C."/>
            <person name="Giersberg M."/>
            <person name="Gierski P."/>
            <person name="Hahnel U."/>
            <person name="Hartmann A."/>
            <person name="Jankowska D."/>
            <person name="Jubin C."/>
            <person name="Jung P."/>
            <person name="Lafontaine I."/>
            <person name="Leh-Louis V."/>
            <person name="Lemaire M."/>
            <person name="Marcet-Houben M."/>
            <person name="Mascher M."/>
            <person name="Morel G."/>
            <person name="Richard G.-F."/>
            <person name="Riechen J."/>
            <person name="Sacerdot C."/>
            <person name="Sarkar A."/>
            <person name="Savel G."/>
            <person name="Schacherer J."/>
            <person name="Sherman D."/>
            <person name="Straub M.-L."/>
            <person name="Stein N."/>
            <person name="Thierry A."/>
            <person name="Trautwein-Schult A."/>
            <person name="Westhof E."/>
            <person name="Worch S."/>
            <person name="Dujon B."/>
            <person name="Souciet J.-L."/>
            <person name="Wincker P."/>
            <person name="Scholz U."/>
            <person name="Neuveglise N."/>
        </authorList>
    </citation>
    <scope>NUCLEOTIDE SEQUENCE</scope>
    <source>
        <strain evidence="4">LS3</strain>
    </source>
</reference>
<feature type="domain" description="Glutathione S-transferase C-terminal" evidence="3">
    <location>
        <begin position="125"/>
        <end position="196"/>
    </location>
</feature>
<organism evidence="4">
    <name type="scientific">Blastobotrys adeninivorans</name>
    <name type="common">Yeast</name>
    <name type="synonym">Arxula adeninivorans</name>
    <dbReference type="NCBI Taxonomy" id="409370"/>
    <lineage>
        <taxon>Eukaryota</taxon>
        <taxon>Fungi</taxon>
        <taxon>Dikarya</taxon>
        <taxon>Ascomycota</taxon>
        <taxon>Saccharomycotina</taxon>
        <taxon>Dipodascomycetes</taxon>
        <taxon>Dipodascales</taxon>
        <taxon>Trichomonascaceae</taxon>
        <taxon>Blastobotrys</taxon>
    </lineage>
</organism>
<dbReference type="PANTHER" id="PTHR44051">
    <property type="entry name" value="GLUTATHIONE S-TRANSFERASE-RELATED"/>
    <property type="match status" value="1"/>
</dbReference>
<dbReference type="InterPro" id="IPR004046">
    <property type="entry name" value="GST_C"/>
</dbReference>
<protein>
    <submittedName>
        <fullName evidence="4">ARAD1C19492p</fullName>
    </submittedName>
</protein>
<gene>
    <name evidence="4" type="ORF">GNLVRS02_ARAD1C19492g</name>
</gene>
<evidence type="ECO:0000313" key="4">
    <source>
        <dbReference type="EMBL" id="CDP34743.1"/>
    </source>
</evidence>
<feature type="domain" description="GST N-terminal" evidence="2">
    <location>
        <begin position="1"/>
        <end position="79"/>
    </location>
</feature>
<dbReference type="InterPro" id="IPR036249">
    <property type="entry name" value="Thioredoxin-like_sf"/>
</dbReference>
<dbReference type="PANTHER" id="PTHR44051:SF8">
    <property type="entry name" value="GLUTATHIONE S-TRANSFERASE GSTA"/>
    <property type="match status" value="1"/>
</dbReference>
<reference evidence="4" key="1">
    <citation type="submission" date="2014-02" db="EMBL/GenBank/DDBJ databases">
        <authorList>
            <person name="Genoscope - CEA"/>
        </authorList>
    </citation>
    <scope>NUCLEOTIDE SEQUENCE</scope>
    <source>
        <strain evidence="4">LS3</strain>
    </source>
</reference>
<dbReference type="InterPro" id="IPR040079">
    <property type="entry name" value="Glutathione_S-Trfase"/>
</dbReference>
<dbReference type="SUPFAM" id="SSF47616">
    <property type="entry name" value="GST C-terminal domain-like"/>
    <property type="match status" value="1"/>
</dbReference>
<dbReference type="SFLD" id="SFLDS00019">
    <property type="entry name" value="Glutathione_Transferase_(cytos"/>
    <property type="match status" value="1"/>
</dbReference>
<dbReference type="AlphaFoldDB" id="A0A060T1D5"/>
<sequence length="207" mass="23238">MSYTLYYLTGACSLSVHTMLADLGVDYKTVALDESEGKVGLENKEGKYQSEINPKGCAPALVHDGIVRTEALVIGLYLASLFPEKLYFPTEGEEKWKALEVANYLATDLHKAHIPLFSELAEIPQVKDFTFNKLDRSYTYLNRYLEGKQYLLGDKISPLDFYLYNIASWAGHVGYDNISKFPNIVRLQKTVGERPSALQALKEEGLA</sequence>
<comment type="similarity">
    <text evidence="1">Belongs to the GST superfamily.</text>
</comment>
<evidence type="ECO:0000256" key="1">
    <source>
        <dbReference type="ARBA" id="ARBA00007409"/>
    </source>
</evidence>
<dbReference type="EMBL" id="HG937693">
    <property type="protein sequence ID" value="CDP34743.1"/>
    <property type="molecule type" value="Genomic_DNA"/>
</dbReference>
<accession>A0A060T1D5</accession>
<dbReference type="Gene3D" id="3.40.30.10">
    <property type="entry name" value="Glutaredoxin"/>
    <property type="match status" value="1"/>
</dbReference>
<evidence type="ECO:0000259" key="2">
    <source>
        <dbReference type="Pfam" id="PF02798"/>
    </source>
</evidence>